<accession>A0AAN9Q706</accession>
<evidence type="ECO:0000313" key="1">
    <source>
        <dbReference type="EMBL" id="KAK7324437.1"/>
    </source>
</evidence>
<dbReference type="EMBL" id="JAYMYQ010000006">
    <property type="protein sequence ID" value="KAK7324437.1"/>
    <property type="molecule type" value="Genomic_DNA"/>
</dbReference>
<sequence length="178" mass="20560">MLLMRKDVTDEVWSFTTLYGWPEEQNKRQTLALMKNESNTTLDAGIIFSNAIRRSGYSDMKNDGIKIMDVKNKFNLYGMYEITSSIKMNYIGVKGQEQFGFRMRIATLNFSIKRHLIGGRLIKSQEFTAKMVLALVPKPLSQSYFFAEQRERVSHFQDLPRTELVPALLGGEKKGRDF</sequence>
<keyword evidence="2" id="KW-1185">Reference proteome</keyword>
<protein>
    <submittedName>
        <fullName evidence="1">Uncharacterized protein</fullName>
    </submittedName>
</protein>
<organism evidence="1 2">
    <name type="scientific">Canavalia gladiata</name>
    <name type="common">Sword bean</name>
    <name type="synonym">Dolichos gladiatus</name>
    <dbReference type="NCBI Taxonomy" id="3824"/>
    <lineage>
        <taxon>Eukaryota</taxon>
        <taxon>Viridiplantae</taxon>
        <taxon>Streptophyta</taxon>
        <taxon>Embryophyta</taxon>
        <taxon>Tracheophyta</taxon>
        <taxon>Spermatophyta</taxon>
        <taxon>Magnoliopsida</taxon>
        <taxon>eudicotyledons</taxon>
        <taxon>Gunneridae</taxon>
        <taxon>Pentapetalae</taxon>
        <taxon>rosids</taxon>
        <taxon>fabids</taxon>
        <taxon>Fabales</taxon>
        <taxon>Fabaceae</taxon>
        <taxon>Papilionoideae</taxon>
        <taxon>50 kb inversion clade</taxon>
        <taxon>NPAAA clade</taxon>
        <taxon>indigoferoid/millettioid clade</taxon>
        <taxon>Phaseoleae</taxon>
        <taxon>Canavalia</taxon>
    </lineage>
</organism>
<reference evidence="1 2" key="1">
    <citation type="submission" date="2024-01" db="EMBL/GenBank/DDBJ databases">
        <title>The genomes of 5 underutilized Papilionoideae crops provide insights into root nodulation and disease resistanc.</title>
        <authorList>
            <person name="Jiang F."/>
        </authorList>
    </citation>
    <scope>NUCLEOTIDE SEQUENCE [LARGE SCALE GENOMIC DNA]</scope>
    <source>
        <strain evidence="1">LVBAO_FW01</strain>
        <tissue evidence="1">Leaves</tissue>
    </source>
</reference>
<name>A0AAN9Q706_CANGL</name>
<comment type="caution">
    <text evidence="1">The sequence shown here is derived from an EMBL/GenBank/DDBJ whole genome shotgun (WGS) entry which is preliminary data.</text>
</comment>
<evidence type="ECO:0000313" key="2">
    <source>
        <dbReference type="Proteomes" id="UP001367508"/>
    </source>
</evidence>
<gene>
    <name evidence="1" type="ORF">VNO77_27975</name>
</gene>
<dbReference type="Proteomes" id="UP001367508">
    <property type="component" value="Unassembled WGS sequence"/>
</dbReference>
<dbReference type="AlphaFoldDB" id="A0AAN9Q706"/>
<proteinExistence type="predicted"/>